<keyword evidence="1 2" id="KW-0663">Pyridoxal phosphate</keyword>
<feature type="domain" description="Alanine racemase N-terminal" evidence="5">
    <location>
        <begin position="26"/>
        <end position="230"/>
    </location>
</feature>
<dbReference type="Proteomes" id="UP000182598">
    <property type="component" value="Unassembled WGS sequence"/>
</dbReference>
<comment type="cofactor">
    <cofactor evidence="3">
        <name>pyridoxal 5'-phosphate</name>
        <dbReference type="ChEBI" id="CHEBI:597326"/>
    </cofactor>
</comment>
<dbReference type="CDD" id="cd06824">
    <property type="entry name" value="PLPDE_III_Yggs_like"/>
    <property type="match status" value="1"/>
</dbReference>
<dbReference type="PROSITE" id="PS01211">
    <property type="entry name" value="UPF0001"/>
    <property type="match status" value="1"/>
</dbReference>
<dbReference type="OrthoDB" id="9804072at2"/>
<evidence type="ECO:0000259" key="5">
    <source>
        <dbReference type="Pfam" id="PF01168"/>
    </source>
</evidence>
<evidence type="ECO:0000313" key="6">
    <source>
        <dbReference type="EMBL" id="CUA84322.1"/>
    </source>
</evidence>
<organism evidence="6 7">
    <name type="scientific">Pseudidiomarina woesei</name>
    <dbReference type="NCBI Taxonomy" id="1381080"/>
    <lineage>
        <taxon>Bacteria</taxon>
        <taxon>Pseudomonadati</taxon>
        <taxon>Pseudomonadota</taxon>
        <taxon>Gammaproteobacteria</taxon>
        <taxon>Alteromonadales</taxon>
        <taxon>Idiomarinaceae</taxon>
        <taxon>Pseudidiomarina</taxon>
    </lineage>
</organism>
<dbReference type="AlphaFoldDB" id="A0A0K6H000"/>
<evidence type="ECO:0000256" key="1">
    <source>
        <dbReference type="ARBA" id="ARBA00022898"/>
    </source>
</evidence>
<dbReference type="EMBL" id="CYHB01000002">
    <property type="protein sequence ID" value="CUA84322.1"/>
    <property type="molecule type" value="Genomic_DNA"/>
</dbReference>
<evidence type="ECO:0000313" key="7">
    <source>
        <dbReference type="Proteomes" id="UP000182598"/>
    </source>
</evidence>
<dbReference type="PANTHER" id="PTHR10146">
    <property type="entry name" value="PROLINE SYNTHETASE CO-TRANSCRIBED BACTERIAL HOMOLOG PROTEIN"/>
    <property type="match status" value="1"/>
</dbReference>
<dbReference type="InterPro" id="IPR011078">
    <property type="entry name" value="PyrdxlP_homeostasis"/>
</dbReference>
<dbReference type="PIRSF" id="PIRSF004848">
    <property type="entry name" value="YBL036c_PLPDEIII"/>
    <property type="match status" value="1"/>
</dbReference>
<evidence type="ECO:0000256" key="3">
    <source>
        <dbReference type="PIRSR" id="PIRSR004848-1"/>
    </source>
</evidence>
<dbReference type="InterPro" id="IPR001608">
    <property type="entry name" value="Ala_racemase_N"/>
</dbReference>
<evidence type="ECO:0000256" key="4">
    <source>
        <dbReference type="RuleBase" id="RU004514"/>
    </source>
</evidence>
<protein>
    <recommendedName>
        <fullName evidence="2">Pyridoxal phosphate homeostasis protein</fullName>
        <shortName evidence="2">PLP homeostasis protein</shortName>
    </recommendedName>
</protein>
<dbReference type="GO" id="GO:0030170">
    <property type="term" value="F:pyridoxal phosphate binding"/>
    <property type="evidence" value="ECO:0007669"/>
    <property type="project" value="UniProtKB-UniRule"/>
</dbReference>
<dbReference type="PANTHER" id="PTHR10146:SF14">
    <property type="entry name" value="PYRIDOXAL PHOSPHATE HOMEOSTASIS PROTEIN"/>
    <property type="match status" value="1"/>
</dbReference>
<dbReference type="NCBIfam" id="TIGR00044">
    <property type="entry name" value="YggS family pyridoxal phosphate-dependent enzyme"/>
    <property type="match status" value="1"/>
</dbReference>
<comment type="similarity">
    <text evidence="2 4">Belongs to the pyridoxal phosphate-binding protein YggS/PROSC family.</text>
</comment>
<dbReference type="SUPFAM" id="SSF51419">
    <property type="entry name" value="PLP-binding barrel"/>
    <property type="match status" value="1"/>
</dbReference>
<keyword evidence="7" id="KW-1185">Reference proteome</keyword>
<dbReference type="HAMAP" id="MF_02087">
    <property type="entry name" value="PLP_homeostasis"/>
    <property type="match status" value="1"/>
</dbReference>
<dbReference type="InterPro" id="IPR029066">
    <property type="entry name" value="PLP-binding_barrel"/>
</dbReference>
<proteinExistence type="inferred from homology"/>
<accession>A0A0K6H000</accession>
<comment type="function">
    <text evidence="2">Pyridoxal 5'-phosphate (PLP)-binding protein, which is involved in PLP homeostasis.</text>
</comment>
<name>A0A0K6H000_9GAMM</name>
<feature type="modified residue" description="N6-(pyridoxal phosphate)lysine" evidence="2 3">
    <location>
        <position position="36"/>
    </location>
</feature>
<dbReference type="RefSeq" id="WP_055438562.1">
    <property type="nucleotide sequence ID" value="NZ_CYHB01000002.1"/>
</dbReference>
<evidence type="ECO:0000256" key="2">
    <source>
        <dbReference type="HAMAP-Rule" id="MF_02087"/>
    </source>
</evidence>
<dbReference type="Gene3D" id="3.20.20.10">
    <property type="entry name" value="Alanine racemase"/>
    <property type="match status" value="1"/>
</dbReference>
<reference evidence="7" key="1">
    <citation type="submission" date="2015-08" db="EMBL/GenBank/DDBJ databases">
        <authorList>
            <person name="Varghese N."/>
        </authorList>
    </citation>
    <scope>NUCLEOTIDE SEQUENCE [LARGE SCALE GENOMIC DNA]</scope>
    <source>
        <strain evidence="7">DSM 27808</strain>
    </source>
</reference>
<sequence length="233" mass="25437">MNSIAERIKEVRSKITEVANAHQMPSESVQLIAVSKTKPATDIVAAYTAGQRDFGENYVQEAIAKIVQVSAALPNNDICWHFIGPIQSNKTRDIATHFTWVHSVDRAKTATRLAHQRPSDMPPLNVLIQVNIDDEQSKAGVQPQQVMELAALISELPQLTLRGLMTIPTAHVQAANSAPSFAAMQRLFSELQAQYKQVDTLSMGMSNDWPIAVAHGATMVRIGTAIFGSRTAP</sequence>
<dbReference type="FunFam" id="3.20.20.10:FF:000018">
    <property type="entry name" value="Pyridoxal phosphate homeostasis protein"/>
    <property type="match status" value="1"/>
</dbReference>
<gene>
    <name evidence="6" type="ORF">Ga0061064_0867</name>
</gene>
<dbReference type="Pfam" id="PF01168">
    <property type="entry name" value="Ala_racemase_N"/>
    <property type="match status" value="1"/>
</dbReference>